<sequence>MFVSCVLYATMLRKIQCLLTLFFLLTISEVWAAQNKISAAIPEGLFGYQEVQKKNLNLFPQWLSVLERHVLNMKGTDSCQSTNFNQCHLKQWLAFLKKIKHLPVSQQIKRVNKYANEKKYILDIENYGMVDYWATPKEFLINNGDCEDFAIIKMLSMKWLGYDVNAMRVVVVQDTNLRIAHAVMAIENNNDILILDNQIEEVISHADIFHYVPVYSVNENSWWMHVPN</sequence>
<accession>A0A3B0WKG4</accession>
<dbReference type="InterPro" id="IPR010319">
    <property type="entry name" value="Transglutaminase-like_Cys_pept"/>
</dbReference>
<dbReference type="Pfam" id="PF06035">
    <property type="entry name" value="Peptidase_C93"/>
    <property type="match status" value="1"/>
</dbReference>
<dbReference type="PANTHER" id="PTHR39327:SF1">
    <property type="entry name" value="BLR5470 PROTEIN"/>
    <property type="match status" value="1"/>
</dbReference>
<dbReference type="EMBL" id="UOFD01000052">
    <property type="protein sequence ID" value="VAW52793.1"/>
    <property type="molecule type" value="Genomic_DNA"/>
</dbReference>
<dbReference type="Gene3D" id="3.10.620.30">
    <property type="match status" value="1"/>
</dbReference>
<protein>
    <recommendedName>
        <fullName evidence="2">FIGfam010717</fullName>
    </recommendedName>
</protein>
<evidence type="ECO:0000313" key="1">
    <source>
        <dbReference type="EMBL" id="VAW52793.1"/>
    </source>
</evidence>
<name>A0A3B0WKG4_9ZZZZ</name>
<gene>
    <name evidence="1" type="ORF">MNBD_GAMMA06-1111</name>
</gene>
<reference evidence="1" key="1">
    <citation type="submission" date="2018-06" db="EMBL/GenBank/DDBJ databases">
        <authorList>
            <person name="Zhirakovskaya E."/>
        </authorList>
    </citation>
    <scope>NUCLEOTIDE SEQUENCE</scope>
</reference>
<proteinExistence type="predicted"/>
<organism evidence="1">
    <name type="scientific">hydrothermal vent metagenome</name>
    <dbReference type="NCBI Taxonomy" id="652676"/>
    <lineage>
        <taxon>unclassified sequences</taxon>
        <taxon>metagenomes</taxon>
        <taxon>ecological metagenomes</taxon>
    </lineage>
</organism>
<evidence type="ECO:0008006" key="2">
    <source>
        <dbReference type="Google" id="ProtNLM"/>
    </source>
</evidence>
<dbReference type="PANTHER" id="PTHR39327">
    <property type="match status" value="1"/>
</dbReference>
<dbReference type="AlphaFoldDB" id="A0A3B0WKG4"/>